<keyword evidence="3" id="KW-0418">Kinase</keyword>
<evidence type="ECO:0000256" key="1">
    <source>
        <dbReference type="ARBA" id="ARBA00022679"/>
    </source>
</evidence>
<keyword evidence="9" id="KW-1185">Reference proteome</keyword>
<dbReference type="InterPro" id="IPR006282">
    <property type="entry name" value="Thi_PPkinase"/>
</dbReference>
<feature type="domain" description="Thiamin pyrophosphokinase-like substrate-binding" evidence="7">
    <location>
        <begin position="135"/>
        <end position="206"/>
    </location>
</feature>
<dbReference type="InterPro" id="IPR007371">
    <property type="entry name" value="TPK_catalytic"/>
</dbReference>
<keyword evidence="1" id="KW-0808">Transferase</keyword>
<dbReference type="InterPro" id="IPR036759">
    <property type="entry name" value="TPK_catalytic_sf"/>
</dbReference>
<dbReference type="PANTHER" id="PTHR41299:SF1">
    <property type="entry name" value="THIAMINE PYROPHOSPHOKINASE"/>
    <property type="match status" value="1"/>
</dbReference>
<dbReference type="CDD" id="cd07995">
    <property type="entry name" value="TPK"/>
    <property type="match status" value="1"/>
</dbReference>
<proteinExistence type="predicted"/>
<dbReference type="Pfam" id="PF04263">
    <property type="entry name" value="TPK_catalytic"/>
    <property type="match status" value="1"/>
</dbReference>
<evidence type="ECO:0000313" key="8">
    <source>
        <dbReference type="EMBL" id="KHE42218.1"/>
    </source>
</evidence>
<name>A0ABR4YIX7_9BACT</name>
<gene>
    <name evidence="8" type="ORF">LG35_04770</name>
</gene>
<evidence type="ECO:0000256" key="2">
    <source>
        <dbReference type="ARBA" id="ARBA00022741"/>
    </source>
</evidence>
<dbReference type="EMBL" id="JRGF01000005">
    <property type="protein sequence ID" value="KHE42218.1"/>
    <property type="molecule type" value="Genomic_DNA"/>
</dbReference>
<protein>
    <recommendedName>
        <fullName evidence="5">Thiamine diphosphokinase</fullName>
        <ecNumber evidence="5">2.7.6.2</ecNumber>
    </recommendedName>
</protein>
<evidence type="ECO:0000259" key="7">
    <source>
        <dbReference type="Pfam" id="PF21275"/>
    </source>
</evidence>
<reference evidence="8 9" key="1">
    <citation type="submission" date="2014-09" db="EMBL/GenBank/DDBJ databases">
        <title>Alistipes sp. 627, sp. nov., a novel member of the family Rikenellaceae isolated from human faeces.</title>
        <authorList>
            <person name="Shkoporov A.N."/>
            <person name="Chaplin A.V."/>
            <person name="Motuzova O.V."/>
            <person name="Kafarskaia L.I."/>
            <person name="Khokhlova E.V."/>
            <person name="Efimov B.A."/>
        </authorList>
    </citation>
    <scope>NUCLEOTIDE SEQUENCE [LARGE SCALE GENOMIC DNA]</scope>
    <source>
        <strain evidence="8 9">627</strain>
    </source>
</reference>
<dbReference type="Gene3D" id="3.40.50.10240">
    <property type="entry name" value="Thiamin pyrophosphokinase, catalytic domain"/>
    <property type="match status" value="1"/>
</dbReference>
<evidence type="ECO:0000313" key="9">
    <source>
        <dbReference type="Proteomes" id="UP000030889"/>
    </source>
</evidence>
<feature type="domain" description="Thiamin pyrophosphokinase catalytic" evidence="6">
    <location>
        <begin position="26"/>
        <end position="127"/>
    </location>
</feature>
<organism evidence="8 9">
    <name type="scientific">Alistipes inops</name>
    <dbReference type="NCBI Taxonomy" id="1501391"/>
    <lineage>
        <taxon>Bacteria</taxon>
        <taxon>Pseudomonadati</taxon>
        <taxon>Bacteroidota</taxon>
        <taxon>Bacteroidia</taxon>
        <taxon>Bacteroidales</taxon>
        <taxon>Rikenellaceae</taxon>
        <taxon>Alistipes</taxon>
    </lineage>
</organism>
<dbReference type="Proteomes" id="UP000030889">
    <property type="component" value="Unassembled WGS sequence"/>
</dbReference>
<keyword evidence="4" id="KW-0067">ATP-binding</keyword>
<evidence type="ECO:0000256" key="5">
    <source>
        <dbReference type="NCBIfam" id="TIGR01378"/>
    </source>
</evidence>
<dbReference type="PANTHER" id="PTHR41299">
    <property type="entry name" value="THIAMINE PYROPHOSPHOKINASE"/>
    <property type="match status" value="1"/>
</dbReference>
<dbReference type="NCBIfam" id="TIGR01378">
    <property type="entry name" value="thi_PPkinase"/>
    <property type="match status" value="1"/>
</dbReference>
<dbReference type="InterPro" id="IPR049442">
    <property type="entry name" value="Thi_PPkinase-like_C"/>
</dbReference>
<accession>A0ABR4YIX7</accession>
<sequence length="213" mass="22922">MPDAATAPETVILADGEYPAEGIPATLLAQARYVVCCDGAADAYTARGGIPSAIVGDGDSIGRTTAQRFRDILHIVPDQETNDLTKAFSFCMEQGRRELTILGATGGREDHAIGNIALLADYARQADVQMVTPYGVFNAVEGAATFDSMPRQQVSIFTIVPGTRISVRGLRYTPPAEGFRSWWCGTLNEAETNTFAIETDGPALLFRTFLRKA</sequence>
<evidence type="ECO:0000256" key="4">
    <source>
        <dbReference type="ARBA" id="ARBA00022840"/>
    </source>
</evidence>
<dbReference type="SUPFAM" id="SSF63999">
    <property type="entry name" value="Thiamin pyrophosphokinase, catalytic domain"/>
    <property type="match status" value="1"/>
</dbReference>
<comment type="caution">
    <text evidence="8">The sequence shown here is derived from an EMBL/GenBank/DDBJ whole genome shotgun (WGS) entry which is preliminary data.</text>
</comment>
<dbReference type="InterPro" id="IPR053149">
    <property type="entry name" value="TPK"/>
</dbReference>
<evidence type="ECO:0000259" key="6">
    <source>
        <dbReference type="Pfam" id="PF04263"/>
    </source>
</evidence>
<dbReference type="EC" id="2.7.6.2" evidence="5"/>
<dbReference type="Pfam" id="PF21275">
    <property type="entry name" value="Thi_PPkinase_C"/>
    <property type="match status" value="1"/>
</dbReference>
<evidence type="ECO:0000256" key="3">
    <source>
        <dbReference type="ARBA" id="ARBA00022777"/>
    </source>
</evidence>
<keyword evidence="2" id="KW-0547">Nucleotide-binding</keyword>